<dbReference type="InterPro" id="IPR039793">
    <property type="entry name" value="UROS/Hem4"/>
</dbReference>
<protein>
    <recommendedName>
        <fullName evidence="7 9">Uroporphyrinogen-III synthase</fullName>
        <ecNumber evidence="3 9">4.2.1.75</ecNumber>
    </recommendedName>
</protein>
<name>A0A415EU65_ENTCA</name>
<dbReference type="CDD" id="cd06578">
    <property type="entry name" value="HemD"/>
    <property type="match status" value="1"/>
</dbReference>
<sequence length="247" mass="27958">MQETILYTRESPLSQNLCQAFEKKQLKVLSIPLIKTVALSFTVPQQTYDWLLFTSSNAVNYFFPSKMTDVKAAVIGEKTKIAAQQAGYEIGFQSYEGDGDSFVNEWLAFTQEHKTPSGRPLQVLFPRSKIASSKIISKLANAGIEVTDLSVYDTVFPPEQEGVLLQAINTCSFTYAVFASPSAWHHFYHVFEKSNFRTNQKYFFSKIKILSIGPVTSRAILEKGCKVTLESRVYTMDALIEKFLEER</sequence>
<organism evidence="11 12">
    <name type="scientific">Enterococcus casseliflavus</name>
    <name type="common">Enterococcus flavescens</name>
    <dbReference type="NCBI Taxonomy" id="37734"/>
    <lineage>
        <taxon>Bacteria</taxon>
        <taxon>Bacillati</taxon>
        <taxon>Bacillota</taxon>
        <taxon>Bacilli</taxon>
        <taxon>Lactobacillales</taxon>
        <taxon>Enterococcaceae</taxon>
        <taxon>Enterococcus</taxon>
    </lineage>
</organism>
<evidence type="ECO:0000256" key="1">
    <source>
        <dbReference type="ARBA" id="ARBA00004772"/>
    </source>
</evidence>
<feature type="domain" description="Tetrapyrrole biosynthesis uroporphyrinogen III synthase" evidence="10">
    <location>
        <begin position="19"/>
        <end position="241"/>
    </location>
</feature>
<comment type="similarity">
    <text evidence="2 9">Belongs to the uroporphyrinogen-III synthase family.</text>
</comment>
<dbReference type="PANTHER" id="PTHR38042">
    <property type="entry name" value="UROPORPHYRINOGEN-III SYNTHASE, CHLOROPLASTIC"/>
    <property type="match status" value="1"/>
</dbReference>
<evidence type="ECO:0000256" key="5">
    <source>
        <dbReference type="ARBA" id="ARBA00023244"/>
    </source>
</evidence>
<evidence type="ECO:0000256" key="8">
    <source>
        <dbReference type="ARBA" id="ARBA00048617"/>
    </source>
</evidence>
<keyword evidence="5 9" id="KW-0627">Porphyrin biosynthesis</keyword>
<dbReference type="Proteomes" id="UP000286288">
    <property type="component" value="Unassembled WGS sequence"/>
</dbReference>
<dbReference type="InterPro" id="IPR036108">
    <property type="entry name" value="4pyrrol_syn_uPrphyn_synt_sf"/>
</dbReference>
<proteinExistence type="inferred from homology"/>
<evidence type="ECO:0000313" key="11">
    <source>
        <dbReference type="EMBL" id="RHK06850.1"/>
    </source>
</evidence>
<evidence type="ECO:0000256" key="4">
    <source>
        <dbReference type="ARBA" id="ARBA00023239"/>
    </source>
</evidence>
<dbReference type="GO" id="GO:0004852">
    <property type="term" value="F:uroporphyrinogen-III synthase activity"/>
    <property type="evidence" value="ECO:0007669"/>
    <property type="project" value="UniProtKB-UniRule"/>
</dbReference>
<dbReference type="GO" id="GO:0006780">
    <property type="term" value="P:uroporphyrinogen III biosynthetic process"/>
    <property type="evidence" value="ECO:0007669"/>
    <property type="project" value="UniProtKB-UniRule"/>
</dbReference>
<dbReference type="InterPro" id="IPR003754">
    <property type="entry name" value="4pyrrol_synth_uPrphyn_synth"/>
</dbReference>
<evidence type="ECO:0000256" key="7">
    <source>
        <dbReference type="ARBA" id="ARBA00040167"/>
    </source>
</evidence>
<dbReference type="SUPFAM" id="SSF69618">
    <property type="entry name" value="HemD-like"/>
    <property type="match status" value="1"/>
</dbReference>
<dbReference type="AlphaFoldDB" id="A0A415EU65"/>
<comment type="catalytic activity">
    <reaction evidence="8 9">
        <text>hydroxymethylbilane = uroporphyrinogen III + H2O</text>
        <dbReference type="Rhea" id="RHEA:18965"/>
        <dbReference type="ChEBI" id="CHEBI:15377"/>
        <dbReference type="ChEBI" id="CHEBI:57308"/>
        <dbReference type="ChEBI" id="CHEBI:57845"/>
        <dbReference type="EC" id="4.2.1.75"/>
    </reaction>
</comment>
<comment type="caution">
    <text evidence="11">The sequence shown here is derived from an EMBL/GenBank/DDBJ whole genome shotgun (WGS) entry which is preliminary data.</text>
</comment>
<evidence type="ECO:0000256" key="9">
    <source>
        <dbReference type="RuleBase" id="RU366031"/>
    </source>
</evidence>
<reference evidence="11 12" key="1">
    <citation type="submission" date="2018-08" db="EMBL/GenBank/DDBJ databases">
        <title>A genome reference for cultivated species of the human gut microbiota.</title>
        <authorList>
            <person name="Zou Y."/>
            <person name="Xue W."/>
            <person name="Luo G."/>
        </authorList>
    </citation>
    <scope>NUCLEOTIDE SEQUENCE [LARGE SCALE GENOMIC DNA]</scope>
    <source>
        <strain evidence="11 12">AF48-16</strain>
    </source>
</reference>
<evidence type="ECO:0000256" key="2">
    <source>
        <dbReference type="ARBA" id="ARBA00008133"/>
    </source>
</evidence>
<dbReference type="UniPathway" id="UPA00251">
    <property type="reaction ID" value="UER00320"/>
</dbReference>
<dbReference type="PANTHER" id="PTHR38042:SF1">
    <property type="entry name" value="UROPORPHYRINOGEN-III SYNTHASE, CHLOROPLASTIC"/>
    <property type="match status" value="1"/>
</dbReference>
<comment type="pathway">
    <text evidence="1 9">Porphyrin-containing compound metabolism; protoporphyrin-IX biosynthesis; coproporphyrinogen-III from 5-aminolevulinate: step 3/4.</text>
</comment>
<dbReference type="EC" id="4.2.1.75" evidence="3 9"/>
<evidence type="ECO:0000259" key="10">
    <source>
        <dbReference type="Pfam" id="PF02602"/>
    </source>
</evidence>
<dbReference type="GO" id="GO:0006782">
    <property type="term" value="P:protoporphyrinogen IX biosynthetic process"/>
    <property type="evidence" value="ECO:0007669"/>
    <property type="project" value="UniProtKB-UniRule"/>
</dbReference>
<accession>A0A415EU65</accession>
<gene>
    <name evidence="11" type="ORF">DW084_06650</name>
</gene>
<comment type="function">
    <text evidence="6 9">Catalyzes cyclization of the linear tetrapyrrole, hydroxymethylbilane, to the macrocyclic uroporphyrinogen III.</text>
</comment>
<dbReference type="EMBL" id="QRMZ01000007">
    <property type="protein sequence ID" value="RHK06850.1"/>
    <property type="molecule type" value="Genomic_DNA"/>
</dbReference>
<evidence type="ECO:0000256" key="3">
    <source>
        <dbReference type="ARBA" id="ARBA00013109"/>
    </source>
</evidence>
<evidence type="ECO:0000313" key="12">
    <source>
        <dbReference type="Proteomes" id="UP000286288"/>
    </source>
</evidence>
<evidence type="ECO:0000256" key="6">
    <source>
        <dbReference type="ARBA" id="ARBA00037589"/>
    </source>
</evidence>
<dbReference type="Gene3D" id="3.40.50.10090">
    <property type="match status" value="2"/>
</dbReference>
<keyword evidence="4 9" id="KW-0456">Lyase</keyword>
<dbReference type="Pfam" id="PF02602">
    <property type="entry name" value="HEM4"/>
    <property type="match status" value="1"/>
</dbReference>